<evidence type="ECO:0000256" key="3">
    <source>
        <dbReference type="ARBA" id="ARBA00022475"/>
    </source>
</evidence>
<keyword evidence="8" id="KW-1185">Reference proteome</keyword>
<organism evidence="7 8">
    <name type="scientific">Caproicibacter fermentans</name>
    <dbReference type="NCBI Taxonomy" id="2576756"/>
    <lineage>
        <taxon>Bacteria</taxon>
        <taxon>Bacillati</taxon>
        <taxon>Bacillota</taxon>
        <taxon>Clostridia</taxon>
        <taxon>Eubacteriales</taxon>
        <taxon>Acutalibacteraceae</taxon>
        <taxon>Caproicibacter</taxon>
    </lineage>
</organism>
<dbReference type="GO" id="GO:0031460">
    <property type="term" value="P:glycine betaine transport"/>
    <property type="evidence" value="ECO:0007669"/>
    <property type="project" value="TreeGrafter"/>
</dbReference>
<dbReference type="RefSeq" id="WP_156990334.1">
    <property type="nucleotide sequence ID" value="NZ_VWXL01000052.1"/>
</dbReference>
<keyword evidence="2" id="KW-0813">Transport</keyword>
<dbReference type="PANTHER" id="PTHR47737">
    <property type="entry name" value="GLYCINE BETAINE/PROLINE BETAINE TRANSPORT SYSTEM PERMEASE PROTEIN PROW"/>
    <property type="match status" value="1"/>
</dbReference>
<evidence type="ECO:0000256" key="2">
    <source>
        <dbReference type="ARBA" id="ARBA00022448"/>
    </source>
</evidence>
<dbReference type="Gene3D" id="3.40.190.100">
    <property type="entry name" value="Glycine betaine-binding periplasmic protein, domain 2"/>
    <property type="match status" value="1"/>
</dbReference>
<dbReference type="GO" id="GO:0015226">
    <property type="term" value="F:carnitine transmembrane transporter activity"/>
    <property type="evidence" value="ECO:0007669"/>
    <property type="project" value="TreeGrafter"/>
</dbReference>
<evidence type="ECO:0000313" key="8">
    <source>
        <dbReference type="Proteomes" id="UP000469440"/>
    </source>
</evidence>
<dbReference type="Pfam" id="PF04069">
    <property type="entry name" value="OpuAC"/>
    <property type="match status" value="1"/>
</dbReference>
<reference evidence="7 8" key="1">
    <citation type="submission" date="2019-09" db="EMBL/GenBank/DDBJ databases">
        <title>Genome sequence of Clostridium sp. EA1.</title>
        <authorList>
            <person name="Poehlein A."/>
            <person name="Bengelsdorf F.R."/>
            <person name="Daniel R."/>
        </authorList>
    </citation>
    <scope>NUCLEOTIDE SEQUENCE [LARGE SCALE GENOMIC DNA]</scope>
    <source>
        <strain evidence="7 8">EA1</strain>
    </source>
</reference>
<dbReference type="EMBL" id="VWXL01000052">
    <property type="protein sequence ID" value="MVB10939.1"/>
    <property type="molecule type" value="Genomic_DNA"/>
</dbReference>
<dbReference type="Gene3D" id="3.10.105.10">
    <property type="entry name" value="Dipeptide-binding Protein, Domain 3"/>
    <property type="match status" value="2"/>
</dbReference>
<dbReference type="AlphaFoldDB" id="A0A6N8HZ07"/>
<comment type="caution">
    <text evidence="7">The sequence shown here is derived from an EMBL/GenBank/DDBJ whole genome shotgun (WGS) entry which is preliminary data.</text>
</comment>
<evidence type="ECO:0000256" key="5">
    <source>
        <dbReference type="SAM" id="SignalP"/>
    </source>
</evidence>
<dbReference type="SUPFAM" id="SSF53850">
    <property type="entry name" value="Periplasmic binding protein-like II"/>
    <property type="match status" value="1"/>
</dbReference>
<comment type="subcellular location">
    <subcellularLocation>
        <location evidence="1">Cell membrane</location>
    </subcellularLocation>
</comment>
<keyword evidence="5" id="KW-0732">Signal</keyword>
<dbReference type="GO" id="GO:0015871">
    <property type="term" value="P:choline transport"/>
    <property type="evidence" value="ECO:0007669"/>
    <property type="project" value="TreeGrafter"/>
</dbReference>
<feature type="signal peptide" evidence="5">
    <location>
        <begin position="1"/>
        <end position="23"/>
    </location>
</feature>
<feature type="domain" description="ABC-type glycine betaine transport system substrate-binding" evidence="6">
    <location>
        <begin position="46"/>
        <end position="288"/>
    </location>
</feature>
<sequence length="302" mass="32407">MKKSITAAILAGAICLGMLAGCAQNGESSSAASQTGSAKNGGTKPEIQIGYVNWSEDIAMTNLMSAILKDKMGYDTKQVQTDVAPVFASLASGGTDVFLDCWLPVTHKSYMDKYGSEVKDYGVSFDNAKIGLVVPSYVDIDSIDQLNANKDKFDGTIVGIDSGAGIMTTTDKALEDYGLDYKLMPGSGPTMTAALKKAVDNEEPIVVTGWQPHWMFAKWDLKFLKDPKGTYGEAESIHKLGSKKLDEKAPDVAKFLTNFKMTSDQLGDLMGAVADADDPLEAARSWMNSNEDLVNGWLPAKS</sequence>
<dbReference type="GO" id="GO:0005275">
    <property type="term" value="F:amine transmembrane transporter activity"/>
    <property type="evidence" value="ECO:0007669"/>
    <property type="project" value="TreeGrafter"/>
</dbReference>
<dbReference type="GO" id="GO:0043190">
    <property type="term" value="C:ATP-binding cassette (ABC) transporter complex"/>
    <property type="evidence" value="ECO:0007669"/>
    <property type="project" value="InterPro"/>
</dbReference>
<evidence type="ECO:0000256" key="4">
    <source>
        <dbReference type="ARBA" id="ARBA00023136"/>
    </source>
</evidence>
<dbReference type="InterPro" id="IPR007210">
    <property type="entry name" value="ABC_Gly_betaine_transp_sub-bd"/>
</dbReference>
<gene>
    <name evidence="7" type="ORF">CAFE_16400</name>
</gene>
<keyword evidence="4" id="KW-0472">Membrane</keyword>
<evidence type="ECO:0000259" key="6">
    <source>
        <dbReference type="Pfam" id="PF04069"/>
    </source>
</evidence>
<dbReference type="OrthoDB" id="9787902at2"/>
<dbReference type="CDD" id="cd13639">
    <property type="entry name" value="PBP2_OpuAC_like"/>
    <property type="match status" value="1"/>
</dbReference>
<dbReference type="PANTHER" id="PTHR47737:SF1">
    <property type="entry name" value="GLYCINE BETAINE_PROLINE BETAINE TRANSPORT SYSTEM PERMEASE PROTEIN PROW"/>
    <property type="match status" value="1"/>
</dbReference>
<feature type="chain" id="PRO_5039372539" evidence="5">
    <location>
        <begin position="24"/>
        <end position="302"/>
    </location>
</feature>
<evidence type="ECO:0000313" key="7">
    <source>
        <dbReference type="EMBL" id="MVB10939.1"/>
    </source>
</evidence>
<evidence type="ECO:0000256" key="1">
    <source>
        <dbReference type="ARBA" id="ARBA00004236"/>
    </source>
</evidence>
<dbReference type="Proteomes" id="UP000469440">
    <property type="component" value="Unassembled WGS sequence"/>
</dbReference>
<protein>
    <submittedName>
        <fullName evidence="7">Substrate binding domain of ABC-type glycine betaine transport system</fullName>
    </submittedName>
</protein>
<name>A0A6N8HZ07_9FIRM</name>
<keyword evidence="3" id="KW-1003">Cell membrane</keyword>
<accession>A0A6N8HZ07</accession>
<proteinExistence type="predicted"/>
<dbReference type="PROSITE" id="PS51257">
    <property type="entry name" value="PROKAR_LIPOPROTEIN"/>
    <property type="match status" value="1"/>
</dbReference>